<dbReference type="InParanoid" id="I1C3U8"/>
<evidence type="ECO:0000313" key="2">
    <source>
        <dbReference type="Proteomes" id="UP000009138"/>
    </source>
</evidence>
<proteinExistence type="predicted"/>
<dbReference type="OMA" id="ERFNCRY"/>
<sequence length="161" mass="18615">MVKLHTLQRYVRKSPTEDTSDNRVKLLQQMIENLRSRSFATRIFVSSSSRASTAFVERDLKVDQKIYQQLDKVDGTTQDFIKYLIASTHSICLAVLDFGGISSRSHHVQELLKDYPAIKKVAIDTFMISIELFIYDTSDLKANANLLEKFNCRYKLMQRSK</sequence>
<keyword evidence="2" id="KW-1185">Reference proteome</keyword>
<dbReference type="eggNOG" id="ENOG502R8SN">
    <property type="taxonomic scope" value="Eukaryota"/>
</dbReference>
<dbReference type="GeneID" id="93614804"/>
<organism evidence="1 2">
    <name type="scientific">Rhizopus delemar (strain RA 99-880 / ATCC MYA-4621 / FGSC 9543 / NRRL 43880)</name>
    <name type="common">Mucormycosis agent</name>
    <name type="synonym">Rhizopus arrhizus var. delemar</name>
    <dbReference type="NCBI Taxonomy" id="246409"/>
    <lineage>
        <taxon>Eukaryota</taxon>
        <taxon>Fungi</taxon>
        <taxon>Fungi incertae sedis</taxon>
        <taxon>Mucoromycota</taxon>
        <taxon>Mucoromycotina</taxon>
        <taxon>Mucoromycetes</taxon>
        <taxon>Mucorales</taxon>
        <taxon>Mucorineae</taxon>
        <taxon>Rhizopodaceae</taxon>
        <taxon>Rhizopus</taxon>
    </lineage>
</organism>
<evidence type="ECO:0000313" key="1">
    <source>
        <dbReference type="EMBL" id="EIE83128.1"/>
    </source>
</evidence>
<reference evidence="1 2" key="1">
    <citation type="journal article" date="2009" name="PLoS Genet.">
        <title>Genomic analysis of the basal lineage fungus Rhizopus oryzae reveals a whole-genome duplication.</title>
        <authorList>
            <person name="Ma L.-J."/>
            <person name="Ibrahim A.S."/>
            <person name="Skory C."/>
            <person name="Grabherr M.G."/>
            <person name="Burger G."/>
            <person name="Butler M."/>
            <person name="Elias M."/>
            <person name="Idnurm A."/>
            <person name="Lang B.F."/>
            <person name="Sone T."/>
            <person name="Abe A."/>
            <person name="Calvo S.E."/>
            <person name="Corrochano L.M."/>
            <person name="Engels R."/>
            <person name="Fu J."/>
            <person name="Hansberg W."/>
            <person name="Kim J.-M."/>
            <person name="Kodira C.D."/>
            <person name="Koehrsen M.J."/>
            <person name="Liu B."/>
            <person name="Miranda-Saavedra D."/>
            <person name="O'Leary S."/>
            <person name="Ortiz-Castellanos L."/>
            <person name="Poulter R."/>
            <person name="Rodriguez-Romero J."/>
            <person name="Ruiz-Herrera J."/>
            <person name="Shen Y.-Q."/>
            <person name="Zeng Q."/>
            <person name="Galagan J."/>
            <person name="Birren B.W."/>
            <person name="Cuomo C.A."/>
            <person name="Wickes B.L."/>
        </authorList>
    </citation>
    <scope>NUCLEOTIDE SEQUENCE [LARGE SCALE GENOMIC DNA]</scope>
    <source>
        <strain evidence="2">RA 99-880 / ATCC MYA-4621 / FGSC 9543 / NRRL 43880</strain>
    </source>
</reference>
<dbReference type="VEuPathDB" id="FungiDB:RO3G_07833"/>
<name>I1C3U8_RHIO9</name>
<gene>
    <name evidence="1" type="ORF">RO3G_07833</name>
</gene>
<dbReference type="AlphaFoldDB" id="I1C3U8"/>
<accession>I1C3U8</accession>
<dbReference type="Proteomes" id="UP000009138">
    <property type="component" value="Unassembled WGS sequence"/>
</dbReference>
<dbReference type="RefSeq" id="XP_067518524.1">
    <property type="nucleotide sequence ID" value="XM_067662423.1"/>
</dbReference>
<dbReference type="OrthoDB" id="2265221at2759"/>
<protein>
    <submittedName>
        <fullName evidence="1">Uncharacterized protein</fullName>
    </submittedName>
</protein>
<dbReference type="EMBL" id="CH476736">
    <property type="protein sequence ID" value="EIE83128.1"/>
    <property type="molecule type" value="Genomic_DNA"/>
</dbReference>